<dbReference type="RefSeq" id="WP_381435995.1">
    <property type="nucleotide sequence ID" value="NZ_JBHSNO010000007.1"/>
</dbReference>
<accession>A0ABW0TL78</accession>
<keyword evidence="3" id="KW-1185">Reference proteome</keyword>
<reference evidence="3" key="1">
    <citation type="journal article" date="2019" name="Int. J. Syst. Evol. Microbiol.">
        <title>The Global Catalogue of Microorganisms (GCM) 10K type strain sequencing project: providing services to taxonomists for standard genome sequencing and annotation.</title>
        <authorList>
            <consortium name="The Broad Institute Genomics Platform"/>
            <consortium name="The Broad Institute Genome Sequencing Center for Infectious Disease"/>
            <person name="Wu L."/>
            <person name="Ma J."/>
        </authorList>
    </citation>
    <scope>NUCLEOTIDE SEQUENCE [LARGE SCALE GENOMIC DNA]</scope>
    <source>
        <strain evidence="3">CGMCC 4.1434</strain>
    </source>
</reference>
<gene>
    <name evidence="2" type="ORF">ACFPRA_14410</name>
</gene>
<sequence>MILRKESIPYKLFGLKALERRLLSSSGKREWIVEELRVVQAGVNGERKLRSIFEKYTFPFEYYVFHDLHLQSAGKFQIDTLFLSRFGAVILEMKNIGGQLHFPEDRFQIVRTLEDGKTDSFECPSVQLERNKMLLGDWLHVRQISMPIQGAVVFARPQQQFANTRKGLRILFPLEVPGYLRSLENSSKCIDATALKETVTALLAANRAYNPFPICSTYQIDPRHIATGVLCKTCGLFGMIRISRGWVCESCGHIDRHAHRQAIADRFMLLGGVLTNRECRQFLHIQDSDVAKRLLKGMPISYQGTNKGRKYWMELKDIEECLSK</sequence>
<dbReference type="InterPro" id="IPR011528">
    <property type="entry name" value="NERD"/>
</dbReference>
<organism evidence="2 3">
    <name type="scientific">Sporosarcina soli</name>
    <dbReference type="NCBI Taxonomy" id="334736"/>
    <lineage>
        <taxon>Bacteria</taxon>
        <taxon>Bacillati</taxon>
        <taxon>Bacillota</taxon>
        <taxon>Bacilli</taxon>
        <taxon>Bacillales</taxon>
        <taxon>Caryophanaceae</taxon>
        <taxon>Sporosarcina</taxon>
    </lineage>
</organism>
<feature type="domain" description="NERD" evidence="1">
    <location>
        <begin position="41"/>
        <end position="158"/>
    </location>
</feature>
<dbReference type="EMBL" id="JBHSNO010000007">
    <property type="protein sequence ID" value="MFC5590097.1"/>
    <property type="molecule type" value="Genomic_DNA"/>
</dbReference>
<proteinExistence type="predicted"/>
<dbReference type="Pfam" id="PF08378">
    <property type="entry name" value="NERD"/>
    <property type="match status" value="1"/>
</dbReference>
<name>A0ABW0TL78_9BACL</name>
<comment type="caution">
    <text evidence="2">The sequence shown here is derived from an EMBL/GenBank/DDBJ whole genome shotgun (WGS) entry which is preliminary data.</text>
</comment>
<evidence type="ECO:0000313" key="3">
    <source>
        <dbReference type="Proteomes" id="UP001596109"/>
    </source>
</evidence>
<evidence type="ECO:0000259" key="1">
    <source>
        <dbReference type="PROSITE" id="PS50965"/>
    </source>
</evidence>
<protein>
    <submittedName>
        <fullName evidence="2">Nuclease-related domain-containing protein</fullName>
    </submittedName>
</protein>
<dbReference type="Proteomes" id="UP001596109">
    <property type="component" value="Unassembled WGS sequence"/>
</dbReference>
<evidence type="ECO:0000313" key="2">
    <source>
        <dbReference type="EMBL" id="MFC5590097.1"/>
    </source>
</evidence>
<dbReference type="PROSITE" id="PS50965">
    <property type="entry name" value="NERD"/>
    <property type="match status" value="1"/>
</dbReference>